<reference evidence="7 8" key="1">
    <citation type="submission" date="2017-10" db="EMBL/GenBank/DDBJ databases">
        <title>Genomics of the genus Arcobacter.</title>
        <authorList>
            <person name="Perez-Cataluna A."/>
            <person name="Figueras M.J."/>
        </authorList>
    </citation>
    <scope>NUCLEOTIDE SEQUENCE [LARGE SCALE GENOMIC DNA]</scope>
    <source>
        <strain evidence="7 8">CECT 8993</strain>
    </source>
</reference>
<dbReference type="PROSITE" id="PS51078">
    <property type="entry name" value="ICLR_ED"/>
    <property type="match status" value="1"/>
</dbReference>
<keyword evidence="2" id="KW-0238">DNA-binding</keyword>
<dbReference type="InterPro" id="IPR050707">
    <property type="entry name" value="HTH_MetabolicPath_Reg"/>
</dbReference>
<gene>
    <name evidence="7" type="ORF">CRV08_01895</name>
</gene>
<dbReference type="InterPro" id="IPR036390">
    <property type="entry name" value="WH_DNA-bd_sf"/>
</dbReference>
<evidence type="ECO:0000256" key="1">
    <source>
        <dbReference type="ARBA" id="ARBA00023015"/>
    </source>
</evidence>
<dbReference type="InterPro" id="IPR005471">
    <property type="entry name" value="Tscrpt_reg_IclR_N"/>
</dbReference>
<feature type="domain" description="HTH iclR-type" evidence="5">
    <location>
        <begin position="61"/>
        <end position="123"/>
    </location>
</feature>
<dbReference type="InterPro" id="IPR014757">
    <property type="entry name" value="Tscrpt_reg_IclR_C"/>
</dbReference>
<keyword evidence="3" id="KW-0804">Transcription</keyword>
<dbReference type="GO" id="GO:0003700">
    <property type="term" value="F:DNA-binding transcription factor activity"/>
    <property type="evidence" value="ECO:0007669"/>
    <property type="project" value="TreeGrafter"/>
</dbReference>
<feature type="domain" description="IclR-ED" evidence="6">
    <location>
        <begin position="123"/>
        <end position="297"/>
    </location>
</feature>
<dbReference type="EMBL" id="PDKJ01000001">
    <property type="protein sequence ID" value="RXJ70342.1"/>
    <property type="molecule type" value="Genomic_DNA"/>
</dbReference>
<dbReference type="InterPro" id="IPR036388">
    <property type="entry name" value="WH-like_DNA-bd_sf"/>
</dbReference>
<dbReference type="GO" id="GO:0003677">
    <property type="term" value="F:DNA binding"/>
    <property type="evidence" value="ECO:0007669"/>
    <property type="project" value="UniProtKB-KW"/>
</dbReference>
<evidence type="ECO:0000256" key="3">
    <source>
        <dbReference type="ARBA" id="ARBA00023163"/>
    </source>
</evidence>
<protein>
    <submittedName>
        <fullName evidence="7">IclR family transcriptional regulator</fullName>
    </submittedName>
</protein>
<evidence type="ECO:0000259" key="5">
    <source>
        <dbReference type="PROSITE" id="PS51077"/>
    </source>
</evidence>
<dbReference type="Pfam" id="PF09339">
    <property type="entry name" value="HTH_IclR"/>
    <property type="match status" value="1"/>
</dbReference>
<evidence type="ECO:0000256" key="2">
    <source>
        <dbReference type="ARBA" id="ARBA00023125"/>
    </source>
</evidence>
<dbReference type="Gene3D" id="3.30.450.40">
    <property type="match status" value="1"/>
</dbReference>
<name>A0A4Q0YI26_9BACT</name>
<evidence type="ECO:0000313" key="8">
    <source>
        <dbReference type="Proteomes" id="UP000290172"/>
    </source>
</evidence>
<feature type="transmembrane region" description="Helical" evidence="4">
    <location>
        <begin position="7"/>
        <end position="25"/>
    </location>
</feature>
<keyword evidence="4" id="KW-0812">Transmembrane</keyword>
<dbReference type="SUPFAM" id="SSF46785">
    <property type="entry name" value="Winged helix' DNA-binding domain"/>
    <property type="match status" value="1"/>
</dbReference>
<dbReference type="Gene3D" id="1.10.10.10">
    <property type="entry name" value="Winged helix-like DNA-binding domain superfamily/Winged helix DNA-binding domain"/>
    <property type="match status" value="1"/>
</dbReference>
<evidence type="ECO:0000313" key="7">
    <source>
        <dbReference type="EMBL" id="RXJ70342.1"/>
    </source>
</evidence>
<dbReference type="PANTHER" id="PTHR30136">
    <property type="entry name" value="HELIX-TURN-HELIX TRANSCRIPTIONAL REGULATOR, ICLR FAMILY"/>
    <property type="match status" value="1"/>
</dbReference>
<dbReference type="InterPro" id="IPR029016">
    <property type="entry name" value="GAF-like_dom_sf"/>
</dbReference>
<dbReference type="Pfam" id="PF01614">
    <property type="entry name" value="IclR_C"/>
    <property type="match status" value="1"/>
</dbReference>
<dbReference type="GO" id="GO:0045892">
    <property type="term" value="P:negative regulation of DNA-templated transcription"/>
    <property type="evidence" value="ECO:0007669"/>
    <property type="project" value="TreeGrafter"/>
</dbReference>
<evidence type="ECO:0000256" key="4">
    <source>
        <dbReference type="SAM" id="Phobius"/>
    </source>
</evidence>
<accession>A0A4Q0YI26</accession>
<evidence type="ECO:0000259" key="6">
    <source>
        <dbReference type="PROSITE" id="PS51078"/>
    </source>
</evidence>
<keyword evidence="4" id="KW-1133">Transmembrane helix</keyword>
<dbReference type="PANTHER" id="PTHR30136:SF35">
    <property type="entry name" value="HTH-TYPE TRANSCRIPTIONAL REGULATOR RV1719"/>
    <property type="match status" value="1"/>
</dbReference>
<dbReference type="SUPFAM" id="SSF55781">
    <property type="entry name" value="GAF domain-like"/>
    <property type="match status" value="1"/>
</dbReference>
<keyword evidence="4" id="KW-0472">Membrane</keyword>
<sequence length="297" mass="33710">MRKISKIILICKIKIFIFVLIFYSLDFFCNISSCFCTNILYLKDDKIGKTSKKEKKLQNQNKSFSKGLQVLKEIMRSSKPLTANSLCQKLDIDKSTMSRLITTLMSEGFIEYKGNSKEIILSDILRNIVHKDDRQRVIEKSRALLDEIFYLTNEASYLGVLDNNATLYLNQVDKSNRVIKTIDSIGLHSPLHSNAFGKVLIAFGNVDINSLKLTKFTSNTITTVSKLEKEIEIIKQRGYATGSEEHEFGLKSVAVPYFNKKGELIGTVGISGLSVRLEEEKLHKFGQEIFKLVNANF</sequence>
<comment type="caution">
    <text evidence="7">The sequence shown here is derived from an EMBL/GenBank/DDBJ whole genome shotgun (WGS) entry which is preliminary data.</text>
</comment>
<dbReference type="Proteomes" id="UP000290172">
    <property type="component" value="Unassembled WGS sequence"/>
</dbReference>
<organism evidence="7 8">
    <name type="scientific">Halarcobacter ebronensis</name>
    <dbReference type="NCBI Taxonomy" id="1462615"/>
    <lineage>
        <taxon>Bacteria</taxon>
        <taxon>Pseudomonadati</taxon>
        <taxon>Campylobacterota</taxon>
        <taxon>Epsilonproteobacteria</taxon>
        <taxon>Campylobacterales</taxon>
        <taxon>Arcobacteraceae</taxon>
        <taxon>Halarcobacter</taxon>
    </lineage>
</organism>
<keyword evidence="1" id="KW-0805">Transcription regulation</keyword>
<dbReference type="AlphaFoldDB" id="A0A4Q0YI26"/>
<dbReference type="PROSITE" id="PS51077">
    <property type="entry name" value="HTH_ICLR"/>
    <property type="match status" value="1"/>
</dbReference>
<proteinExistence type="predicted"/>